<reference evidence="1 2" key="1">
    <citation type="journal article" date="2023" name="BMC Biotechnol.">
        <title>Vitis rotundifolia cv Carlos genome sequencing.</title>
        <authorList>
            <person name="Huff M."/>
            <person name="Hulse-Kemp A."/>
            <person name="Scheffler B."/>
            <person name="Youngblood R."/>
            <person name="Simpson S."/>
            <person name="Babiker E."/>
            <person name="Staton M."/>
        </authorList>
    </citation>
    <scope>NUCLEOTIDE SEQUENCE [LARGE SCALE GENOMIC DNA]</scope>
    <source>
        <tissue evidence="1">Leaf</tissue>
    </source>
</reference>
<evidence type="ECO:0000313" key="2">
    <source>
        <dbReference type="Proteomes" id="UP001168098"/>
    </source>
</evidence>
<dbReference type="SUPFAM" id="SSF50978">
    <property type="entry name" value="WD40 repeat-like"/>
    <property type="match status" value="1"/>
</dbReference>
<gene>
    <name evidence="1" type="ORF">PVL29_004683</name>
</gene>
<sequence>MSDQHPRSSPMKEEGSTKVLIWNYDEATLLNNFDNHNFPDKGISKLCIMNELDDSLPYLYAAGKISSIMAWDLDKEHLVYSIPSSSDSNMVEGVVGIGFQPGLDPFLDMRNGNHAYLTIDAHRGSLTVLAVHLEGSPLCNIRFNPTSMAQKIGHIFYGGSST</sequence>
<dbReference type="AlphaFoldDB" id="A0AA39A8N5"/>
<accession>A0AA39A8N5</accession>
<protein>
    <submittedName>
        <fullName evidence="1">Uncharacterized protein</fullName>
    </submittedName>
</protein>
<dbReference type="EMBL" id="JARBHA010000004">
    <property type="protein sequence ID" value="KAJ9703026.1"/>
    <property type="molecule type" value="Genomic_DNA"/>
</dbReference>
<keyword evidence="2" id="KW-1185">Reference proteome</keyword>
<name>A0AA39A8N5_VITRO</name>
<organism evidence="1 2">
    <name type="scientific">Vitis rotundifolia</name>
    <name type="common">Muscadine grape</name>
    <dbReference type="NCBI Taxonomy" id="103349"/>
    <lineage>
        <taxon>Eukaryota</taxon>
        <taxon>Viridiplantae</taxon>
        <taxon>Streptophyta</taxon>
        <taxon>Embryophyta</taxon>
        <taxon>Tracheophyta</taxon>
        <taxon>Spermatophyta</taxon>
        <taxon>Magnoliopsida</taxon>
        <taxon>eudicotyledons</taxon>
        <taxon>Gunneridae</taxon>
        <taxon>Pentapetalae</taxon>
        <taxon>rosids</taxon>
        <taxon>Vitales</taxon>
        <taxon>Vitaceae</taxon>
        <taxon>Viteae</taxon>
        <taxon>Vitis</taxon>
    </lineage>
</organism>
<comment type="caution">
    <text evidence="1">The sequence shown here is derived from an EMBL/GenBank/DDBJ whole genome shotgun (WGS) entry which is preliminary data.</text>
</comment>
<dbReference type="InterPro" id="IPR036322">
    <property type="entry name" value="WD40_repeat_dom_sf"/>
</dbReference>
<dbReference type="Proteomes" id="UP001168098">
    <property type="component" value="Unassembled WGS sequence"/>
</dbReference>
<proteinExistence type="predicted"/>
<evidence type="ECO:0000313" key="1">
    <source>
        <dbReference type="EMBL" id="KAJ9703026.1"/>
    </source>
</evidence>